<keyword evidence="5 6" id="KW-0472">Membrane</keyword>
<dbReference type="EMBL" id="JABEZV010000012">
    <property type="protein sequence ID" value="MBA0726614.1"/>
    <property type="molecule type" value="Genomic_DNA"/>
</dbReference>
<evidence type="ECO:0000256" key="3">
    <source>
        <dbReference type="ARBA" id="ARBA00022692"/>
    </source>
</evidence>
<dbReference type="GO" id="GO:0016627">
    <property type="term" value="F:oxidoreductase activity, acting on the CH-CH group of donors"/>
    <property type="evidence" value="ECO:0007669"/>
    <property type="project" value="InterPro"/>
</dbReference>
<dbReference type="PANTHER" id="PTHR10556">
    <property type="entry name" value="3-OXO-5-ALPHA-STEROID 4-DEHYDROGENASE"/>
    <property type="match status" value="1"/>
</dbReference>
<keyword evidence="9" id="KW-1185">Reference proteome</keyword>
<comment type="caution">
    <text evidence="8">The sequence shown here is derived from an EMBL/GenBank/DDBJ whole genome shotgun (WGS) entry which is preliminary data.</text>
</comment>
<protein>
    <recommendedName>
        <fullName evidence="7">3-oxo-5-alpha-steroid 4-dehydrogenase C-terminal domain-containing protein</fullName>
    </recommendedName>
</protein>
<dbReference type="GO" id="GO:0016132">
    <property type="term" value="P:brassinosteroid biosynthetic process"/>
    <property type="evidence" value="ECO:0007669"/>
    <property type="project" value="TreeGrafter"/>
</dbReference>
<dbReference type="PROSITE" id="PS50244">
    <property type="entry name" value="S5A_REDUCTASE"/>
    <property type="match status" value="1"/>
</dbReference>
<dbReference type="PANTHER" id="PTHR10556:SF43">
    <property type="entry name" value="STEROID 5-ALPHA-REDUCTASE DET2"/>
    <property type="match status" value="1"/>
</dbReference>
<name>A0A7J9AT73_9ROSI</name>
<feature type="domain" description="3-oxo-5-alpha-steroid 4-dehydrogenase C-terminal" evidence="7">
    <location>
        <begin position="1"/>
        <end position="137"/>
    </location>
</feature>
<feature type="transmembrane region" description="Helical" evidence="6">
    <location>
        <begin position="30"/>
        <end position="51"/>
    </location>
</feature>
<dbReference type="Proteomes" id="UP000593574">
    <property type="component" value="Unassembled WGS sequence"/>
</dbReference>
<evidence type="ECO:0000259" key="7">
    <source>
        <dbReference type="Pfam" id="PF02544"/>
    </source>
</evidence>
<comment type="subcellular location">
    <subcellularLocation>
        <location evidence="1">Membrane</location>
        <topology evidence="1">Multi-pass membrane protein</topology>
    </subcellularLocation>
</comment>
<feature type="transmembrane region" description="Helical" evidence="6">
    <location>
        <begin position="89"/>
        <end position="110"/>
    </location>
</feature>
<organism evidence="8 9">
    <name type="scientific">Gossypium laxum</name>
    <dbReference type="NCBI Taxonomy" id="34288"/>
    <lineage>
        <taxon>Eukaryota</taxon>
        <taxon>Viridiplantae</taxon>
        <taxon>Streptophyta</taxon>
        <taxon>Embryophyta</taxon>
        <taxon>Tracheophyta</taxon>
        <taxon>Spermatophyta</taxon>
        <taxon>Magnoliopsida</taxon>
        <taxon>eudicotyledons</taxon>
        <taxon>Gunneridae</taxon>
        <taxon>Pentapetalae</taxon>
        <taxon>rosids</taxon>
        <taxon>malvids</taxon>
        <taxon>Malvales</taxon>
        <taxon>Malvaceae</taxon>
        <taxon>Malvoideae</taxon>
        <taxon>Gossypium</taxon>
    </lineage>
</organism>
<keyword evidence="3 6" id="KW-0812">Transmembrane</keyword>
<evidence type="ECO:0000256" key="1">
    <source>
        <dbReference type="ARBA" id="ARBA00004141"/>
    </source>
</evidence>
<gene>
    <name evidence="8" type="ORF">Golax_002432</name>
</gene>
<dbReference type="GO" id="GO:0016020">
    <property type="term" value="C:membrane"/>
    <property type="evidence" value="ECO:0007669"/>
    <property type="project" value="UniProtKB-SubCell"/>
</dbReference>
<accession>A0A7J9AT73</accession>
<evidence type="ECO:0000256" key="4">
    <source>
        <dbReference type="ARBA" id="ARBA00022989"/>
    </source>
</evidence>
<evidence type="ECO:0000256" key="6">
    <source>
        <dbReference type="SAM" id="Phobius"/>
    </source>
</evidence>
<dbReference type="Pfam" id="PF02544">
    <property type="entry name" value="Steroid_dh"/>
    <property type="match status" value="1"/>
</dbReference>
<dbReference type="InterPro" id="IPR039357">
    <property type="entry name" value="SRD5A/TECR"/>
</dbReference>
<dbReference type="InterPro" id="IPR001104">
    <property type="entry name" value="3-oxo-5_a-steroid_4-DH_C"/>
</dbReference>
<dbReference type="AlphaFoldDB" id="A0A7J9AT73"/>
<evidence type="ECO:0000256" key="2">
    <source>
        <dbReference type="ARBA" id="ARBA00007742"/>
    </source>
</evidence>
<evidence type="ECO:0000313" key="8">
    <source>
        <dbReference type="EMBL" id="MBA0726614.1"/>
    </source>
</evidence>
<keyword evidence="4 6" id="KW-1133">Transmembrane helix</keyword>
<proteinExistence type="inferred from homology"/>
<reference evidence="8 9" key="1">
    <citation type="journal article" date="2019" name="Genome Biol. Evol.">
        <title>Insights into the evolution of the New World diploid cottons (Gossypium, subgenus Houzingenia) based on genome sequencing.</title>
        <authorList>
            <person name="Grover C.E."/>
            <person name="Arick M.A. 2nd"/>
            <person name="Thrash A."/>
            <person name="Conover J.L."/>
            <person name="Sanders W.S."/>
            <person name="Peterson D.G."/>
            <person name="Frelichowski J.E."/>
            <person name="Scheffler J.A."/>
            <person name="Scheffler B.E."/>
            <person name="Wendel J.F."/>
        </authorList>
    </citation>
    <scope>NUCLEOTIDE SEQUENCE [LARGE SCALE GENOMIC DNA]</scope>
    <source>
        <strain evidence="8">4</strain>
        <tissue evidence="8">Leaf</tissue>
    </source>
</reference>
<comment type="similarity">
    <text evidence="2">Belongs to the steroid 5-alpha reductase family.</text>
</comment>
<evidence type="ECO:0000313" key="9">
    <source>
        <dbReference type="Proteomes" id="UP000593574"/>
    </source>
</evidence>
<dbReference type="Gene3D" id="1.20.120.1630">
    <property type="match status" value="1"/>
</dbReference>
<evidence type="ECO:0000256" key="5">
    <source>
        <dbReference type="ARBA" id="ARBA00023136"/>
    </source>
</evidence>
<sequence>MAFGFNLLNGYLQARWVSHYKDDYENEELFWWRFLGGLLIFVVGMWVNVWADKVLVGLKKQGDGGYKIPRGGLFELVSCPNYFGEIMEWFGWAVMTWSWVGFGFFLYTCANLMPRARATRLWYLEKFKDDYPKDRKAYHEHGMHNLSLLDVECKFRICATVCRDHDNDIVNHLLRDSWSRMAELGDGWDQIWYHENRMPWIGNPGKELRAWTQGNLKWNLVNDCRMLLKGFERIIKHVFCLGNRSADGLARLGSSMRLQPQLNTSGLRFDEHL</sequence>